<evidence type="ECO:0000259" key="3">
    <source>
        <dbReference type="PROSITE" id="PS50113"/>
    </source>
</evidence>
<proteinExistence type="predicted"/>
<feature type="domain" description="PAS" evidence="2">
    <location>
        <begin position="1"/>
        <end position="54"/>
    </location>
</feature>
<keyword evidence="1" id="KW-0812">Transmembrane</keyword>
<dbReference type="InterPro" id="IPR000014">
    <property type="entry name" value="PAS"/>
</dbReference>
<dbReference type="Pfam" id="PF08448">
    <property type="entry name" value="PAS_4"/>
    <property type="match status" value="1"/>
</dbReference>
<gene>
    <name evidence="4" type="ORF">PR001_g15199</name>
</gene>
<dbReference type="PROSITE" id="PS50113">
    <property type="entry name" value="PAC"/>
    <property type="match status" value="1"/>
</dbReference>
<dbReference type="Proteomes" id="UP000429607">
    <property type="component" value="Unassembled WGS sequence"/>
</dbReference>
<evidence type="ECO:0008006" key="6">
    <source>
        <dbReference type="Google" id="ProtNLM"/>
    </source>
</evidence>
<keyword evidence="1" id="KW-0472">Membrane</keyword>
<dbReference type="PROSITE" id="PS50112">
    <property type="entry name" value="PAS"/>
    <property type="match status" value="2"/>
</dbReference>
<dbReference type="Gene3D" id="3.30.450.20">
    <property type="entry name" value="PAS domain"/>
    <property type="match status" value="2"/>
</dbReference>
<dbReference type="InterPro" id="IPR013767">
    <property type="entry name" value="PAS_fold"/>
</dbReference>
<feature type="domain" description="PAC" evidence="3">
    <location>
        <begin position="145"/>
        <end position="197"/>
    </location>
</feature>
<evidence type="ECO:0000313" key="5">
    <source>
        <dbReference type="Proteomes" id="UP000429607"/>
    </source>
</evidence>
<dbReference type="GO" id="GO:0006355">
    <property type="term" value="P:regulation of DNA-templated transcription"/>
    <property type="evidence" value="ECO:0007669"/>
    <property type="project" value="InterPro"/>
</dbReference>
<sequence length="246" mass="27328">MLHHGRVALWNSRMEEITGFEVARVIDRPLADFVYGRQRKQEVVETLKSCIEHTPPKLDLRIPLRNTKGCNAEKQYATVMMQASAPIIGLDKEGGITVWNTKTASMTGYASVDMVGELLLPVVDGGFTKIASEKINQALTGIEGADFELPLVTARGSRVEIVLCLTRRFDAIGCVMGVVEIGQDVTERNTKEMEYRKLLETANAPIFGGPSGLYVTCIAHIVLTIVVRQRKKKRKWIKSQSERGVI</sequence>
<dbReference type="EMBL" id="QXFV01001134">
    <property type="protein sequence ID" value="KAE9014185.1"/>
    <property type="molecule type" value="Genomic_DNA"/>
</dbReference>
<organism evidence="4 5">
    <name type="scientific">Phytophthora rubi</name>
    <dbReference type="NCBI Taxonomy" id="129364"/>
    <lineage>
        <taxon>Eukaryota</taxon>
        <taxon>Sar</taxon>
        <taxon>Stramenopiles</taxon>
        <taxon>Oomycota</taxon>
        <taxon>Peronosporomycetes</taxon>
        <taxon>Peronosporales</taxon>
        <taxon>Peronosporaceae</taxon>
        <taxon>Phytophthora</taxon>
    </lineage>
</organism>
<name>A0A6A3L7Q9_9STRA</name>
<keyword evidence="1" id="KW-1133">Transmembrane helix</keyword>
<feature type="domain" description="PAS" evidence="2">
    <location>
        <begin position="72"/>
        <end position="120"/>
    </location>
</feature>
<dbReference type="CDD" id="cd00130">
    <property type="entry name" value="PAS"/>
    <property type="match status" value="2"/>
</dbReference>
<dbReference type="InterPro" id="IPR013656">
    <property type="entry name" value="PAS_4"/>
</dbReference>
<dbReference type="NCBIfam" id="TIGR00229">
    <property type="entry name" value="sensory_box"/>
    <property type="match status" value="1"/>
</dbReference>
<dbReference type="InterPro" id="IPR035965">
    <property type="entry name" value="PAS-like_dom_sf"/>
</dbReference>
<feature type="transmembrane region" description="Helical" evidence="1">
    <location>
        <begin position="206"/>
        <end position="227"/>
    </location>
</feature>
<accession>A0A6A3L7Q9</accession>
<evidence type="ECO:0000259" key="2">
    <source>
        <dbReference type="PROSITE" id="PS50112"/>
    </source>
</evidence>
<comment type="caution">
    <text evidence="4">The sequence shown here is derived from an EMBL/GenBank/DDBJ whole genome shotgun (WGS) entry which is preliminary data.</text>
</comment>
<dbReference type="SUPFAM" id="SSF55785">
    <property type="entry name" value="PYP-like sensor domain (PAS domain)"/>
    <property type="match status" value="2"/>
</dbReference>
<reference evidence="4 5" key="1">
    <citation type="submission" date="2018-09" db="EMBL/GenBank/DDBJ databases">
        <title>Genomic investigation of the strawberry pathogen Phytophthora fragariae indicates pathogenicity is determined by transcriptional variation in three key races.</title>
        <authorList>
            <person name="Adams T.M."/>
            <person name="Armitage A.D."/>
            <person name="Sobczyk M.K."/>
            <person name="Bates H.J."/>
            <person name="Dunwell J.M."/>
            <person name="Nellist C.F."/>
            <person name="Harrison R.J."/>
        </authorList>
    </citation>
    <scope>NUCLEOTIDE SEQUENCE [LARGE SCALE GENOMIC DNA]</scope>
    <source>
        <strain evidence="4 5">SCRP249</strain>
    </source>
</reference>
<dbReference type="AlphaFoldDB" id="A0A6A3L7Q9"/>
<evidence type="ECO:0000256" key="1">
    <source>
        <dbReference type="SAM" id="Phobius"/>
    </source>
</evidence>
<dbReference type="Pfam" id="PF00989">
    <property type="entry name" value="PAS"/>
    <property type="match status" value="1"/>
</dbReference>
<dbReference type="InterPro" id="IPR000700">
    <property type="entry name" value="PAS-assoc_C"/>
</dbReference>
<protein>
    <recommendedName>
        <fullName evidence="6">PAS domain-containing protein</fullName>
    </recommendedName>
</protein>
<evidence type="ECO:0000313" key="4">
    <source>
        <dbReference type="EMBL" id="KAE9014185.1"/>
    </source>
</evidence>